<proteinExistence type="predicted"/>
<evidence type="ECO:0000313" key="2">
    <source>
        <dbReference type="Proteomes" id="UP000004014"/>
    </source>
</evidence>
<name>A0AA87F8R5_STRSU</name>
<sequence length="42" mass="4831">MRTIFLLYEVIKNSSFLIGFRQKIVYIINKLGGAKLLPTSIM</sequence>
<evidence type="ECO:0000313" key="1">
    <source>
        <dbReference type="EMBL" id="EHC02725.1"/>
    </source>
</evidence>
<dbReference type="EMBL" id="AEYY01000040">
    <property type="protein sequence ID" value="EHC02725.1"/>
    <property type="molecule type" value="Genomic_DNA"/>
</dbReference>
<comment type="caution">
    <text evidence="1">The sequence shown here is derived from an EMBL/GenBank/DDBJ whole genome shotgun (WGS) entry which is preliminary data.</text>
</comment>
<dbReference type="Proteomes" id="UP000004014">
    <property type="component" value="Unassembled WGS sequence"/>
</dbReference>
<accession>A0AA87F8R5</accession>
<protein>
    <submittedName>
        <fullName evidence="1">Uncharacterized protein</fullName>
    </submittedName>
</protein>
<organism evidence="1 2">
    <name type="scientific">Streptococcus suis R61</name>
    <dbReference type="NCBI Taxonomy" id="996306"/>
    <lineage>
        <taxon>Bacteria</taxon>
        <taxon>Bacillati</taxon>
        <taxon>Bacillota</taxon>
        <taxon>Bacilli</taxon>
        <taxon>Lactobacillales</taxon>
        <taxon>Streptococcaceae</taxon>
        <taxon>Streptococcus</taxon>
    </lineage>
</organism>
<gene>
    <name evidence="1" type="ORF">SSUR61_1472</name>
</gene>
<dbReference type="AlphaFoldDB" id="A0AA87F8R5"/>
<reference evidence="1 2" key="1">
    <citation type="submission" date="2011-03" db="EMBL/GenBank/DDBJ databases">
        <title>Deep-sequencing identification of multiple resistance mechanism for the high antibiotic-resistance strain Streptococcus suis R61.</title>
        <authorList>
            <person name="Hu P."/>
            <person name="Yang M."/>
            <person name="Jin M."/>
            <person name="Xiao J."/>
        </authorList>
    </citation>
    <scope>NUCLEOTIDE SEQUENCE [LARGE SCALE GENOMIC DNA]</scope>
    <source>
        <strain evidence="1 2">R61</strain>
    </source>
</reference>